<gene>
    <name evidence="2" type="ORF">SAMN04488535_1684</name>
</gene>
<dbReference type="AlphaFoldDB" id="A0A1G9Q0K9"/>
<dbReference type="EMBL" id="LT629700">
    <property type="protein sequence ID" value="SDM04261.1"/>
    <property type="molecule type" value="Genomic_DNA"/>
</dbReference>
<feature type="signal peptide" evidence="1">
    <location>
        <begin position="1"/>
        <end position="23"/>
    </location>
</feature>
<dbReference type="Gene3D" id="3.40.710.10">
    <property type="entry name" value="DD-peptidase/beta-lactamase superfamily"/>
    <property type="match status" value="1"/>
</dbReference>
<evidence type="ECO:0000256" key="1">
    <source>
        <dbReference type="SAM" id="SignalP"/>
    </source>
</evidence>
<evidence type="ECO:0008006" key="4">
    <source>
        <dbReference type="Google" id="ProtNLM"/>
    </source>
</evidence>
<sequence>MRPAKLLAAALVAAAVTAPPAHAYEVDRDYDNDRTALAVVHPDGHWSGSDTALEPRPALSLSKLFLGYWVLYHGTDEEKDLVEEMISVSHDGYAQRLDRKYPDAIDEIAEDFELQETARYGAWGRTVTSAYDVASFVADILWDPRAKPLLDGMRDKPEVARDGFHQLFGAAELDHVEGVKTGWSDDRVSQTGSLSFGQIGDEVWVVAALTWGDAEENTEDVLDGINQVNDRAARPRRFQTDFWQPGDSVPIRFTELKLS</sequence>
<dbReference type="STRING" id="38302.SAMN04488535_1684"/>
<organism evidence="2 3">
    <name type="scientific">Corynebacterium mycetoides</name>
    <dbReference type="NCBI Taxonomy" id="38302"/>
    <lineage>
        <taxon>Bacteria</taxon>
        <taxon>Bacillati</taxon>
        <taxon>Actinomycetota</taxon>
        <taxon>Actinomycetes</taxon>
        <taxon>Mycobacteriales</taxon>
        <taxon>Corynebacteriaceae</taxon>
        <taxon>Corynebacterium</taxon>
    </lineage>
</organism>
<proteinExistence type="predicted"/>
<dbReference type="OrthoDB" id="4535618at2"/>
<dbReference type="InterPro" id="IPR012338">
    <property type="entry name" value="Beta-lactam/transpept-like"/>
</dbReference>
<dbReference type="SUPFAM" id="SSF56601">
    <property type="entry name" value="beta-lactamase/transpeptidase-like"/>
    <property type="match status" value="1"/>
</dbReference>
<keyword evidence="1" id="KW-0732">Signal</keyword>
<reference evidence="3" key="1">
    <citation type="submission" date="2016-10" db="EMBL/GenBank/DDBJ databases">
        <authorList>
            <person name="Varghese N."/>
            <person name="Submissions S."/>
        </authorList>
    </citation>
    <scope>NUCLEOTIDE SEQUENCE [LARGE SCALE GENOMIC DNA]</scope>
    <source>
        <strain evidence="3">DSM 20632</strain>
    </source>
</reference>
<protein>
    <recommendedName>
        <fullName evidence="4">Beta-lactamase enzyme family protein</fullName>
    </recommendedName>
</protein>
<accession>A0A1G9Q0K9</accession>
<dbReference type="RefSeq" id="WP_092151174.1">
    <property type="nucleotide sequence ID" value="NZ_LT629700.1"/>
</dbReference>
<evidence type="ECO:0000313" key="2">
    <source>
        <dbReference type="EMBL" id="SDM04261.1"/>
    </source>
</evidence>
<dbReference type="Proteomes" id="UP000199350">
    <property type="component" value="Chromosome I"/>
</dbReference>
<feature type="chain" id="PRO_5009245332" description="Beta-lactamase enzyme family protein" evidence="1">
    <location>
        <begin position="24"/>
        <end position="259"/>
    </location>
</feature>
<evidence type="ECO:0000313" key="3">
    <source>
        <dbReference type="Proteomes" id="UP000199350"/>
    </source>
</evidence>
<keyword evidence="3" id="KW-1185">Reference proteome</keyword>
<name>A0A1G9Q0K9_9CORY</name>